<feature type="signal peptide" evidence="3">
    <location>
        <begin position="1"/>
        <end position="17"/>
    </location>
</feature>
<dbReference type="InterPro" id="IPR001223">
    <property type="entry name" value="Glyco_hydro18_cat"/>
</dbReference>
<organism evidence="5 6">
    <name type="scientific">Coccomyxa viridis</name>
    <dbReference type="NCBI Taxonomy" id="1274662"/>
    <lineage>
        <taxon>Eukaryota</taxon>
        <taxon>Viridiplantae</taxon>
        <taxon>Chlorophyta</taxon>
        <taxon>core chlorophytes</taxon>
        <taxon>Trebouxiophyceae</taxon>
        <taxon>Trebouxiophyceae incertae sedis</taxon>
        <taxon>Coccomyxaceae</taxon>
        <taxon>Coccomyxa</taxon>
    </lineage>
</organism>
<dbReference type="AlphaFoldDB" id="A0AAV1I7X7"/>
<proteinExistence type="inferred from homology"/>
<dbReference type="Gene3D" id="3.10.50.10">
    <property type="match status" value="1"/>
</dbReference>
<dbReference type="SUPFAM" id="SSF51445">
    <property type="entry name" value="(Trans)glycosidases"/>
    <property type="match status" value="1"/>
</dbReference>
<reference evidence="5 6" key="1">
    <citation type="submission" date="2023-10" db="EMBL/GenBank/DDBJ databases">
        <authorList>
            <person name="Maclean D."/>
            <person name="Macfadyen A."/>
        </authorList>
    </citation>
    <scope>NUCLEOTIDE SEQUENCE [LARGE SCALE GENOMIC DNA]</scope>
</reference>
<comment type="caution">
    <text evidence="5">The sequence shown here is derived from an EMBL/GenBank/DDBJ whole genome shotgun (WGS) entry which is preliminary data.</text>
</comment>
<dbReference type="PANTHER" id="PTHR46066">
    <property type="entry name" value="CHITINASE DOMAIN-CONTAINING PROTEIN 1 FAMILY MEMBER"/>
    <property type="match status" value="1"/>
</dbReference>
<dbReference type="Pfam" id="PF00704">
    <property type="entry name" value="Glyco_hydro_18"/>
    <property type="match status" value="1"/>
</dbReference>
<gene>
    <name evidence="5" type="ORF">CVIRNUC_005830</name>
</gene>
<accession>A0AAV1I7X7</accession>
<dbReference type="GO" id="GO:0012505">
    <property type="term" value="C:endomembrane system"/>
    <property type="evidence" value="ECO:0007669"/>
    <property type="project" value="TreeGrafter"/>
</dbReference>
<evidence type="ECO:0000313" key="5">
    <source>
        <dbReference type="EMBL" id="CAK0782628.1"/>
    </source>
</evidence>
<evidence type="ECO:0000259" key="4">
    <source>
        <dbReference type="PROSITE" id="PS51910"/>
    </source>
</evidence>
<dbReference type="PROSITE" id="PS51910">
    <property type="entry name" value="GH18_2"/>
    <property type="match status" value="1"/>
</dbReference>
<dbReference type="PANTHER" id="PTHR46066:SF2">
    <property type="entry name" value="CHITINASE DOMAIN-CONTAINING PROTEIN 1"/>
    <property type="match status" value="1"/>
</dbReference>
<dbReference type="Gene3D" id="3.20.20.80">
    <property type="entry name" value="Glycosidases"/>
    <property type="match status" value="1"/>
</dbReference>
<keyword evidence="6" id="KW-1185">Reference proteome</keyword>
<dbReference type="InterPro" id="IPR029070">
    <property type="entry name" value="Chitinase_insertion_sf"/>
</dbReference>
<dbReference type="EMBL" id="CAUYUE010000007">
    <property type="protein sequence ID" value="CAK0782628.1"/>
    <property type="molecule type" value="Genomic_DNA"/>
</dbReference>
<dbReference type="GO" id="GO:0008061">
    <property type="term" value="F:chitin binding"/>
    <property type="evidence" value="ECO:0007669"/>
    <property type="project" value="InterPro"/>
</dbReference>
<comment type="similarity">
    <text evidence="1">Belongs to the glycosyl hydrolase 18 family.</text>
</comment>
<evidence type="ECO:0000256" key="3">
    <source>
        <dbReference type="SAM" id="SignalP"/>
    </source>
</evidence>
<dbReference type="GO" id="GO:0005975">
    <property type="term" value="P:carbohydrate metabolic process"/>
    <property type="evidence" value="ECO:0007669"/>
    <property type="project" value="InterPro"/>
</dbReference>
<evidence type="ECO:0000256" key="2">
    <source>
        <dbReference type="ARBA" id="ARBA00040976"/>
    </source>
</evidence>
<sequence>MPALLCALLSFIAVAAGKHAATGTCTSGSSGTAGVNKVLGYVTPWNARGYEVAKQHKEKLSHICPVWYQLKVQDATPVLTGGYDVDAEWMTELRKPKDEEDRVPRIMPRVMVEMQPEQHIAMLTVFKTDVIQLLVRECKRNSFDGLVLEVWFTWYAMGLLQQHFALAKAFLQSLARSLHKQDGYDGLPMELILAVPPPVPAAEGQPAPITAAQFSELEHFIDGFSLMTYDHNGYGTPGPNAPLPWVQANLKQLKPPRQHREKLLLGLNFYGRDFSAHSGVHDVLGNGYREASALQSAVRNWDEAYQEHALSYKKAGEEHVMFYPSVESIQARVSLAQGAGVGVAIWELGQGLDEFMGVLAKDEAPSERDREL</sequence>
<dbReference type="InterPro" id="IPR017853">
    <property type="entry name" value="GH"/>
</dbReference>
<dbReference type="InterPro" id="IPR011583">
    <property type="entry name" value="Chitinase_II/V-like_cat"/>
</dbReference>
<evidence type="ECO:0000256" key="1">
    <source>
        <dbReference type="ARBA" id="ARBA00009336"/>
    </source>
</evidence>
<protein>
    <recommendedName>
        <fullName evidence="2">Chitinase domain-containing protein 1</fullName>
    </recommendedName>
</protein>
<dbReference type="SMART" id="SM00636">
    <property type="entry name" value="Glyco_18"/>
    <property type="match status" value="1"/>
</dbReference>
<evidence type="ECO:0000313" key="6">
    <source>
        <dbReference type="Proteomes" id="UP001314263"/>
    </source>
</evidence>
<feature type="domain" description="GH18" evidence="4">
    <location>
        <begin position="36"/>
        <end position="362"/>
    </location>
</feature>
<name>A0AAV1I7X7_9CHLO</name>
<dbReference type="GO" id="GO:0070492">
    <property type="term" value="F:oligosaccharide binding"/>
    <property type="evidence" value="ECO:0007669"/>
    <property type="project" value="TreeGrafter"/>
</dbReference>
<feature type="chain" id="PRO_5043516566" description="Chitinase domain-containing protein 1" evidence="3">
    <location>
        <begin position="18"/>
        <end position="372"/>
    </location>
</feature>
<keyword evidence="3" id="KW-0732">Signal</keyword>
<dbReference type="Proteomes" id="UP001314263">
    <property type="component" value="Unassembled WGS sequence"/>
</dbReference>